<dbReference type="PANTHER" id="PTHR37422:SF13">
    <property type="entry name" value="LIPOPOLYSACCHARIDE BIOSYNTHESIS PROTEIN PA4999-RELATED"/>
    <property type="match status" value="1"/>
</dbReference>
<feature type="transmembrane region" description="Helical" evidence="5">
    <location>
        <begin position="449"/>
        <end position="468"/>
    </location>
</feature>
<comment type="caution">
    <text evidence="7">The sequence shown here is derived from an EMBL/GenBank/DDBJ whole genome shotgun (WGS) entry which is preliminary data.</text>
</comment>
<dbReference type="EMBL" id="JAAAMU010000028">
    <property type="protein sequence ID" value="NBC73182.1"/>
    <property type="molecule type" value="Genomic_DNA"/>
</dbReference>
<keyword evidence="2 5" id="KW-0812">Transmembrane</keyword>
<evidence type="ECO:0000256" key="4">
    <source>
        <dbReference type="ARBA" id="ARBA00023136"/>
    </source>
</evidence>
<evidence type="ECO:0000256" key="1">
    <source>
        <dbReference type="ARBA" id="ARBA00004141"/>
    </source>
</evidence>
<dbReference type="OrthoDB" id="1808577at2"/>
<evidence type="ECO:0000256" key="2">
    <source>
        <dbReference type="ARBA" id="ARBA00022692"/>
    </source>
</evidence>
<feature type="transmembrane region" description="Helical" evidence="5">
    <location>
        <begin position="503"/>
        <end position="522"/>
    </location>
</feature>
<feature type="transmembrane region" description="Helical" evidence="5">
    <location>
        <begin position="111"/>
        <end position="130"/>
    </location>
</feature>
<evidence type="ECO:0000313" key="8">
    <source>
        <dbReference type="Proteomes" id="UP000558113"/>
    </source>
</evidence>
<dbReference type="AlphaFoldDB" id="A0A7X4YV99"/>
<gene>
    <name evidence="7" type="ORF">GT003_29830</name>
</gene>
<feature type="transmembrane region" description="Helical" evidence="5">
    <location>
        <begin position="307"/>
        <end position="325"/>
    </location>
</feature>
<dbReference type="PANTHER" id="PTHR37422">
    <property type="entry name" value="TEICHURONIC ACID BIOSYNTHESIS PROTEIN TUAE"/>
    <property type="match status" value="1"/>
</dbReference>
<evidence type="ECO:0000256" key="3">
    <source>
        <dbReference type="ARBA" id="ARBA00022989"/>
    </source>
</evidence>
<accession>A0A7X4YV99</accession>
<evidence type="ECO:0000256" key="5">
    <source>
        <dbReference type="SAM" id="Phobius"/>
    </source>
</evidence>
<feature type="transmembrane region" description="Helical" evidence="5">
    <location>
        <begin position="543"/>
        <end position="565"/>
    </location>
</feature>
<keyword evidence="8" id="KW-1185">Reference proteome</keyword>
<name>A0A7X4YV99_9BACL</name>
<keyword evidence="3 5" id="KW-1133">Transmembrane helix</keyword>
<feature type="transmembrane region" description="Helical" evidence="5">
    <location>
        <begin position="480"/>
        <end position="497"/>
    </location>
</feature>
<feature type="transmembrane region" description="Helical" evidence="5">
    <location>
        <begin position="20"/>
        <end position="38"/>
    </location>
</feature>
<feature type="transmembrane region" description="Helical" evidence="5">
    <location>
        <begin position="53"/>
        <end position="73"/>
    </location>
</feature>
<dbReference type="InterPro" id="IPR007016">
    <property type="entry name" value="O-antigen_ligase-rel_domated"/>
</dbReference>
<feature type="transmembrane region" description="Helical" evidence="5">
    <location>
        <begin position="137"/>
        <end position="164"/>
    </location>
</feature>
<sequence length="810" mass="91615">MKKKPSQEIPTEPQSDISLIKWTGITIITLLLIVYPYNSRYLFTGYLFSYERSLLGAEIAFTVLLLAGTIYLFKTAKLNSWKSLLSAIVWLMPLTYLISNIGAASAHQSHIMIFVSFMFSAIFLLGLYYGDSLNARLVLLYGMLLSGYGIVFYGLANMMGQIYYPDALWYQQEVYRVSSVFQYPNAYAALLSALFLAGLYLVIQVRRPYWRFLHAFMLVPIWVSFMLTLSRGALVIVPVLILLVLPFLRFKQQLLFLLYACLSIIVSFAILGKMTSTMNAIARAVLPKVKGGPADLMSLWSKLPLEGWSILIVAALVTASIVSLLHHLMQERLEKKFASFSNTKLSYAVVPAALIIVTITGAALLLGSSAVRHLFPGEVADRLENINFNQHSVLERATFYKDAMKISADYPIFGAGGGGWNALYEKYQHNPYSSKQVHSYYLQTLVETGWTGLVVLIGFLICVFYTYIRGFIRDKDGDKSHFVFYILAVSLLVHSAIDFDMSYIYLAAIVFVSLGLMGAVYSNHIPLPAKISNDEAVGKLWNIGFPTGIALLAAVLLVGTCRAYMADGYYRNALTLASEKKHSVSDLLVRLDSAIRYSPSNPEFMIRKIDWLNQAYNQTKDARYEQNIAMLINQLRKSEPYNRDLLLADFTYQKNQGELEKALSILDTGIQNRPWDIDFYERAIVEYSQAGNLQQRSNASDALAKWNHAREIYEKILYGIDLLKDLPKEQLQGRNFSVTPLIRLAIGQIDYEQKKYADAINLIKPLTTHELKEQFVPQALRIYLDSLQAQGKDDHALRDKLEVYESKLKK</sequence>
<protein>
    <recommendedName>
        <fullName evidence="6">O-antigen ligase-related domain-containing protein</fullName>
    </recommendedName>
</protein>
<dbReference type="RefSeq" id="WP_161704919.1">
    <property type="nucleotide sequence ID" value="NZ_JAAAMU010000028.1"/>
</dbReference>
<proteinExistence type="predicted"/>
<evidence type="ECO:0000313" key="7">
    <source>
        <dbReference type="EMBL" id="NBC73182.1"/>
    </source>
</evidence>
<reference evidence="7 8" key="1">
    <citation type="submission" date="2020-01" db="EMBL/GenBank/DDBJ databases">
        <title>Paenibacillus soybeanensis sp. nov. isolated from the nodules of soybean (Glycine max(L.) Merr).</title>
        <authorList>
            <person name="Wang H."/>
        </authorList>
    </citation>
    <scope>NUCLEOTIDE SEQUENCE [LARGE SCALE GENOMIC DNA]</scope>
    <source>
        <strain evidence="7 8">DSM 23054</strain>
    </source>
</reference>
<keyword evidence="4 5" id="KW-0472">Membrane</keyword>
<organism evidence="7 8">
    <name type="scientific">Paenibacillus sacheonensis</name>
    <dbReference type="NCBI Taxonomy" id="742054"/>
    <lineage>
        <taxon>Bacteria</taxon>
        <taxon>Bacillati</taxon>
        <taxon>Bacillota</taxon>
        <taxon>Bacilli</taxon>
        <taxon>Bacillales</taxon>
        <taxon>Paenibacillaceae</taxon>
        <taxon>Paenibacillus</taxon>
    </lineage>
</organism>
<feature type="transmembrane region" description="Helical" evidence="5">
    <location>
        <begin position="209"/>
        <end position="226"/>
    </location>
</feature>
<dbReference type="InterPro" id="IPR011990">
    <property type="entry name" value="TPR-like_helical_dom_sf"/>
</dbReference>
<comment type="subcellular location">
    <subcellularLocation>
        <location evidence="1">Membrane</location>
        <topology evidence="1">Multi-pass membrane protein</topology>
    </subcellularLocation>
</comment>
<dbReference type="Gene3D" id="1.25.40.10">
    <property type="entry name" value="Tetratricopeptide repeat domain"/>
    <property type="match status" value="1"/>
</dbReference>
<dbReference type="GO" id="GO:0016020">
    <property type="term" value="C:membrane"/>
    <property type="evidence" value="ECO:0007669"/>
    <property type="project" value="UniProtKB-SubCell"/>
</dbReference>
<dbReference type="Proteomes" id="UP000558113">
    <property type="component" value="Unassembled WGS sequence"/>
</dbReference>
<feature type="transmembrane region" description="Helical" evidence="5">
    <location>
        <begin position="85"/>
        <end position="105"/>
    </location>
</feature>
<feature type="transmembrane region" description="Helical" evidence="5">
    <location>
        <begin position="345"/>
        <end position="366"/>
    </location>
</feature>
<feature type="transmembrane region" description="Helical" evidence="5">
    <location>
        <begin position="232"/>
        <end position="248"/>
    </location>
</feature>
<feature type="transmembrane region" description="Helical" evidence="5">
    <location>
        <begin position="255"/>
        <end position="272"/>
    </location>
</feature>
<dbReference type="Pfam" id="PF04932">
    <property type="entry name" value="Wzy_C"/>
    <property type="match status" value="1"/>
</dbReference>
<feature type="domain" description="O-antigen ligase-related" evidence="6">
    <location>
        <begin position="315"/>
        <end position="457"/>
    </location>
</feature>
<dbReference type="InterPro" id="IPR051533">
    <property type="entry name" value="WaaL-like"/>
</dbReference>
<evidence type="ECO:0000259" key="6">
    <source>
        <dbReference type="Pfam" id="PF04932"/>
    </source>
</evidence>
<feature type="transmembrane region" description="Helical" evidence="5">
    <location>
        <begin position="184"/>
        <end position="202"/>
    </location>
</feature>